<comment type="caution">
    <text evidence="10">The sequence shown here is derived from an EMBL/GenBank/DDBJ whole genome shotgun (WGS) entry which is preliminary data.</text>
</comment>
<dbReference type="PANTHER" id="PTHR31734">
    <property type="entry name" value="AUXIN-RESPONSIVE PROTEIN IAA17"/>
    <property type="match status" value="1"/>
</dbReference>
<dbReference type="InterPro" id="IPR003311">
    <property type="entry name" value="AUX_IAA"/>
</dbReference>
<keyword evidence="4 8" id="KW-0805">Transcription regulation</keyword>
<evidence type="ECO:0000256" key="6">
    <source>
        <dbReference type="ARBA" id="ARBA00023242"/>
    </source>
</evidence>
<comment type="subunit">
    <text evidence="8">Homodimers and heterodimers.</text>
</comment>
<evidence type="ECO:0000313" key="10">
    <source>
        <dbReference type="EMBL" id="KAK9022578.1"/>
    </source>
</evidence>
<comment type="similarity">
    <text evidence="2 8">Belongs to the Aux/IAA family.</text>
</comment>
<organism evidence="10 11">
    <name type="scientific">Hibiscus sabdariffa</name>
    <name type="common">roselle</name>
    <dbReference type="NCBI Taxonomy" id="183260"/>
    <lineage>
        <taxon>Eukaryota</taxon>
        <taxon>Viridiplantae</taxon>
        <taxon>Streptophyta</taxon>
        <taxon>Embryophyta</taxon>
        <taxon>Tracheophyta</taxon>
        <taxon>Spermatophyta</taxon>
        <taxon>Magnoliopsida</taxon>
        <taxon>eudicotyledons</taxon>
        <taxon>Gunneridae</taxon>
        <taxon>Pentapetalae</taxon>
        <taxon>rosids</taxon>
        <taxon>malvids</taxon>
        <taxon>Malvales</taxon>
        <taxon>Malvaceae</taxon>
        <taxon>Malvoideae</taxon>
        <taxon>Hibiscus</taxon>
    </lineage>
</organism>
<dbReference type="Pfam" id="PF02309">
    <property type="entry name" value="AUX_IAA"/>
    <property type="match status" value="1"/>
</dbReference>
<dbReference type="InterPro" id="IPR033389">
    <property type="entry name" value="AUX/IAA_dom"/>
</dbReference>
<dbReference type="SUPFAM" id="SSF54277">
    <property type="entry name" value="CAD &amp; PB1 domains"/>
    <property type="match status" value="1"/>
</dbReference>
<evidence type="ECO:0000256" key="1">
    <source>
        <dbReference type="ARBA" id="ARBA00004123"/>
    </source>
</evidence>
<dbReference type="PANTHER" id="PTHR31734:SF34">
    <property type="entry name" value="AUXIN-RESPONSIVE PROTEIN IAA15"/>
    <property type="match status" value="1"/>
</dbReference>
<evidence type="ECO:0000256" key="4">
    <source>
        <dbReference type="ARBA" id="ARBA00023015"/>
    </source>
</evidence>
<dbReference type="Proteomes" id="UP001396334">
    <property type="component" value="Unassembled WGS sequence"/>
</dbReference>
<evidence type="ECO:0000259" key="9">
    <source>
        <dbReference type="PROSITE" id="PS51745"/>
    </source>
</evidence>
<keyword evidence="5 8" id="KW-0804">Transcription</keyword>
<reference evidence="10 11" key="1">
    <citation type="journal article" date="2024" name="G3 (Bethesda)">
        <title>Genome assembly of Hibiscus sabdariffa L. provides insights into metabolisms of medicinal natural products.</title>
        <authorList>
            <person name="Kim T."/>
        </authorList>
    </citation>
    <scope>NUCLEOTIDE SEQUENCE [LARGE SCALE GENOMIC DNA]</scope>
    <source>
        <strain evidence="10">TK-2024</strain>
        <tissue evidence="10">Old leaves</tissue>
    </source>
</reference>
<evidence type="ECO:0000256" key="2">
    <source>
        <dbReference type="ARBA" id="ARBA00006728"/>
    </source>
</evidence>
<evidence type="ECO:0000313" key="11">
    <source>
        <dbReference type="Proteomes" id="UP001396334"/>
    </source>
</evidence>
<sequence length="204" mass="22893">MSPENGKLLPETDAGGLNFKATELTLGLPGESRVTSDGVAKLGSKRGFSETVDLSLGDNKDSNKLGQFQINVPEAAKSPVSKAQVVGWPPVRGYPKRGTKSCKYVKVAVDGAPYLRKVDLEMYNTYQQLLTSLEDMFSCFTIRNYLNDKKLERVNGIEYVPTYEDKDGDWMLVGDVPWHSSNDTYKTFKRKLNEEALYMKHPRN</sequence>
<name>A0ABR2SBF1_9ROSI</name>
<dbReference type="InterPro" id="IPR053793">
    <property type="entry name" value="PB1-like"/>
</dbReference>
<keyword evidence="7 8" id="KW-0927">Auxin signaling pathway</keyword>
<dbReference type="PROSITE" id="PS51745">
    <property type="entry name" value="PB1"/>
    <property type="match status" value="1"/>
</dbReference>
<evidence type="ECO:0000256" key="7">
    <source>
        <dbReference type="ARBA" id="ARBA00023294"/>
    </source>
</evidence>
<gene>
    <name evidence="10" type="ORF">V6N11_002828</name>
</gene>
<evidence type="ECO:0000256" key="3">
    <source>
        <dbReference type="ARBA" id="ARBA00022491"/>
    </source>
</evidence>
<proteinExistence type="inferred from homology"/>
<protein>
    <recommendedName>
        <fullName evidence="8">Auxin-responsive protein</fullName>
    </recommendedName>
</protein>
<comment type="function">
    <text evidence="8">Aux/IAA proteins are short-lived transcriptional factors that function as repressors of early auxin response genes at low auxin concentrations.</text>
</comment>
<dbReference type="EMBL" id="JBBPBN010000015">
    <property type="protein sequence ID" value="KAK9022578.1"/>
    <property type="molecule type" value="Genomic_DNA"/>
</dbReference>
<keyword evidence="6 8" id="KW-0539">Nucleus</keyword>
<comment type="subcellular location">
    <subcellularLocation>
        <location evidence="1 8">Nucleus</location>
    </subcellularLocation>
</comment>
<keyword evidence="3 8" id="KW-0678">Repressor</keyword>
<evidence type="ECO:0000256" key="5">
    <source>
        <dbReference type="ARBA" id="ARBA00023163"/>
    </source>
</evidence>
<dbReference type="Gene3D" id="3.10.20.90">
    <property type="entry name" value="Phosphatidylinositol 3-kinase Catalytic Subunit, Chain A, domain 1"/>
    <property type="match status" value="1"/>
</dbReference>
<accession>A0ABR2SBF1</accession>
<evidence type="ECO:0000256" key="8">
    <source>
        <dbReference type="RuleBase" id="RU004549"/>
    </source>
</evidence>
<feature type="domain" description="PB1" evidence="9">
    <location>
        <begin position="102"/>
        <end position="197"/>
    </location>
</feature>
<keyword evidence="11" id="KW-1185">Reference proteome</keyword>